<evidence type="ECO:0000256" key="4">
    <source>
        <dbReference type="ARBA" id="ARBA00022840"/>
    </source>
</evidence>
<evidence type="ECO:0000256" key="3">
    <source>
        <dbReference type="ARBA" id="ARBA00022741"/>
    </source>
</evidence>
<dbReference type="AlphaFoldDB" id="A0A5N6KZ77"/>
<dbReference type="EMBL" id="VIBQ01000029">
    <property type="protein sequence ID" value="KAB8408219.1"/>
    <property type="molecule type" value="Genomic_DNA"/>
</dbReference>
<dbReference type="Gene3D" id="3.40.50.980">
    <property type="match status" value="1"/>
</dbReference>
<keyword evidence="2" id="KW-0436">Ligase</keyword>
<protein>
    <recommendedName>
        <fullName evidence="7">AMP-dependent synthetase/ligase domain-containing protein</fullName>
    </recommendedName>
</protein>
<proteinExistence type="inferred from homology"/>
<dbReference type="SUPFAM" id="SSF56801">
    <property type="entry name" value="Acetyl-CoA synthetase-like"/>
    <property type="match status" value="1"/>
</dbReference>
<dbReference type="PANTHER" id="PTHR43859">
    <property type="entry name" value="ACYL-ACTIVATING ENZYME"/>
    <property type="match status" value="1"/>
</dbReference>
<sequence length="75" mass="8414">MEGLVLCSANYIPLTPISFLERAATIYGDKVSMVYGANWKTSWKETHERCIKLASALVQYLGIAPGDIVSFWLQF</sequence>
<comment type="caution">
    <text evidence="5">The sequence shown here is derived from an EMBL/GenBank/DDBJ whole genome shotgun (WGS) entry which is preliminary data.</text>
</comment>
<keyword evidence="3" id="KW-0547">Nucleotide-binding</keyword>
<reference evidence="5 6" key="1">
    <citation type="submission" date="2019-06" db="EMBL/GenBank/DDBJ databases">
        <title>A chromosomal-level reference genome of Carpinus fangiana (Coryloideae, Betulaceae).</title>
        <authorList>
            <person name="Yang X."/>
            <person name="Wang Z."/>
            <person name="Zhang L."/>
            <person name="Hao G."/>
            <person name="Liu J."/>
            <person name="Yang Y."/>
        </authorList>
    </citation>
    <scope>NUCLEOTIDE SEQUENCE [LARGE SCALE GENOMIC DNA]</scope>
    <source>
        <strain evidence="5">Cfa_2016G</strain>
        <tissue evidence="5">Leaf</tissue>
    </source>
</reference>
<evidence type="ECO:0000256" key="1">
    <source>
        <dbReference type="ARBA" id="ARBA00006432"/>
    </source>
</evidence>
<dbReference type="GO" id="GO:0016874">
    <property type="term" value="F:ligase activity"/>
    <property type="evidence" value="ECO:0007669"/>
    <property type="project" value="UniProtKB-KW"/>
</dbReference>
<dbReference type="PANTHER" id="PTHR43859:SF11">
    <property type="entry name" value="4-COUMARATE--COA LIGASE"/>
    <property type="match status" value="1"/>
</dbReference>
<evidence type="ECO:0000256" key="2">
    <source>
        <dbReference type="ARBA" id="ARBA00022598"/>
    </source>
</evidence>
<evidence type="ECO:0000313" key="6">
    <source>
        <dbReference type="Proteomes" id="UP000327013"/>
    </source>
</evidence>
<dbReference type="OrthoDB" id="10253115at2759"/>
<name>A0A5N6KZ77_9ROSI</name>
<comment type="similarity">
    <text evidence="1">Belongs to the ATP-dependent AMP-binding enzyme family.</text>
</comment>
<organism evidence="5 6">
    <name type="scientific">Carpinus fangiana</name>
    <dbReference type="NCBI Taxonomy" id="176857"/>
    <lineage>
        <taxon>Eukaryota</taxon>
        <taxon>Viridiplantae</taxon>
        <taxon>Streptophyta</taxon>
        <taxon>Embryophyta</taxon>
        <taxon>Tracheophyta</taxon>
        <taxon>Spermatophyta</taxon>
        <taxon>Magnoliopsida</taxon>
        <taxon>eudicotyledons</taxon>
        <taxon>Gunneridae</taxon>
        <taxon>Pentapetalae</taxon>
        <taxon>rosids</taxon>
        <taxon>fabids</taxon>
        <taxon>Fagales</taxon>
        <taxon>Betulaceae</taxon>
        <taxon>Carpinus</taxon>
    </lineage>
</organism>
<keyword evidence="6" id="KW-1185">Reference proteome</keyword>
<evidence type="ECO:0008006" key="7">
    <source>
        <dbReference type="Google" id="ProtNLM"/>
    </source>
</evidence>
<evidence type="ECO:0000313" key="5">
    <source>
        <dbReference type="EMBL" id="KAB8408219.1"/>
    </source>
</evidence>
<keyword evidence="4" id="KW-0067">ATP-binding</keyword>
<dbReference type="GO" id="GO:0005524">
    <property type="term" value="F:ATP binding"/>
    <property type="evidence" value="ECO:0007669"/>
    <property type="project" value="UniProtKB-KW"/>
</dbReference>
<dbReference type="Proteomes" id="UP000327013">
    <property type="component" value="Unassembled WGS sequence"/>
</dbReference>
<gene>
    <name evidence="5" type="ORF">FH972_024831</name>
</gene>
<accession>A0A5N6KZ77</accession>